<sequence length="83" mass="9641">MVKIGDCVKIPDGRIGRVRAKKGTLWEVRVKRETSETHKFILYKSSEIKVIDCPVGWMSRDGYNNYLKKTLKKMSKRLGKIIN</sequence>
<dbReference type="EMBL" id="MK071979">
    <property type="protein sequence ID" value="AYV75313.1"/>
    <property type="molecule type" value="Genomic_DNA"/>
</dbReference>
<reference evidence="1" key="1">
    <citation type="submission" date="2018-10" db="EMBL/GenBank/DDBJ databases">
        <title>Hidden diversity of soil giant viruses.</title>
        <authorList>
            <person name="Schulz F."/>
            <person name="Alteio L."/>
            <person name="Goudeau D."/>
            <person name="Ryan E.M."/>
            <person name="Malmstrom R.R."/>
            <person name="Blanchard J."/>
            <person name="Woyke T."/>
        </authorList>
    </citation>
    <scope>NUCLEOTIDE SEQUENCE</scope>
    <source>
        <strain evidence="1">TEV1</strain>
    </source>
</reference>
<name>A0A3G4ZNY0_9VIRU</name>
<organism evidence="1">
    <name type="scientific">Terrestrivirus sp</name>
    <dbReference type="NCBI Taxonomy" id="2487775"/>
    <lineage>
        <taxon>Viruses</taxon>
        <taxon>Varidnaviria</taxon>
        <taxon>Bamfordvirae</taxon>
        <taxon>Nucleocytoviricota</taxon>
        <taxon>Megaviricetes</taxon>
        <taxon>Imitervirales</taxon>
        <taxon>Mimiviridae</taxon>
        <taxon>Klosneuvirinae</taxon>
    </lineage>
</organism>
<proteinExistence type="predicted"/>
<gene>
    <name evidence="1" type="ORF">Terrestrivirus1_187</name>
</gene>
<evidence type="ECO:0000313" key="1">
    <source>
        <dbReference type="EMBL" id="AYV75313.1"/>
    </source>
</evidence>
<protein>
    <submittedName>
        <fullName evidence="1">Uncharacterized protein</fullName>
    </submittedName>
</protein>
<accession>A0A3G4ZNY0</accession>